<dbReference type="PROSITE" id="PS51198">
    <property type="entry name" value="UVRD_HELICASE_ATP_BIND"/>
    <property type="match status" value="1"/>
</dbReference>
<dbReference type="PANTHER" id="PTHR11070">
    <property type="entry name" value="UVRD / RECB / PCRA DNA HELICASE FAMILY MEMBER"/>
    <property type="match status" value="1"/>
</dbReference>
<dbReference type="HOGENOM" id="CLU_004585_5_8_9"/>
<keyword evidence="16" id="KW-1185">Reference proteome</keyword>
<dbReference type="Pfam" id="PF21196">
    <property type="entry name" value="PcrA_UvrD_tudor"/>
    <property type="match status" value="1"/>
</dbReference>
<evidence type="ECO:0000256" key="6">
    <source>
        <dbReference type="ARBA" id="ARBA00023125"/>
    </source>
</evidence>
<evidence type="ECO:0000256" key="1">
    <source>
        <dbReference type="ARBA" id="ARBA00009922"/>
    </source>
</evidence>
<dbReference type="Gene3D" id="1.10.486.10">
    <property type="entry name" value="PCRA, domain 4"/>
    <property type="match status" value="1"/>
</dbReference>
<keyword evidence="3 11" id="KW-0378">Hydrolase</keyword>
<evidence type="ECO:0000259" key="14">
    <source>
        <dbReference type="PROSITE" id="PS51217"/>
    </source>
</evidence>
<evidence type="ECO:0000256" key="11">
    <source>
        <dbReference type="PROSITE-ProRule" id="PRU00560"/>
    </source>
</evidence>
<protein>
    <recommendedName>
        <fullName evidence="9">DNA 3'-5' helicase</fullName>
        <ecNumber evidence="9">5.6.2.4</ecNumber>
    </recommendedName>
</protein>
<reference evidence="15 16" key="1">
    <citation type="journal article" date="2010" name="PLoS ONE">
        <title>The glycobiome of the rumen bacterium Butyrivibrio proteoclasticus B316(T) highlights adaptation to a polysaccharide-rich environment.</title>
        <authorList>
            <person name="Kelly W.J."/>
            <person name="Leahy S.C."/>
            <person name="Altermann E."/>
            <person name="Yeoman C.J."/>
            <person name="Dunne J.C."/>
            <person name="Kong Z."/>
            <person name="Pacheco D.M."/>
            <person name="Li D."/>
            <person name="Noel S.J."/>
            <person name="Moon C.D."/>
            <person name="Cookson A.L."/>
            <person name="Attwood G.T."/>
        </authorList>
    </citation>
    <scope>NUCLEOTIDE SEQUENCE [LARGE SCALE GENOMIC DNA]</scope>
    <source>
        <strain evidence="16">ATCC 51982 / DSM 14932 / B316</strain>
    </source>
</reference>
<evidence type="ECO:0000256" key="5">
    <source>
        <dbReference type="ARBA" id="ARBA00022840"/>
    </source>
</evidence>
<dbReference type="InterPro" id="IPR027417">
    <property type="entry name" value="P-loop_NTPase"/>
</dbReference>
<evidence type="ECO:0000256" key="2">
    <source>
        <dbReference type="ARBA" id="ARBA00022741"/>
    </source>
</evidence>
<dbReference type="KEGG" id="bpb:bpr_I0989"/>
<keyword evidence="4 11" id="KW-0347">Helicase</keyword>
<dbReference type="RefSeq" id="WP_013280387.1">
    <property type="nucleotide sequence ID" value="NC_014387.1"/>
</dbReference>
<evidence type="ECO:0000313" key="15">
    <source>
        <dbReference type="EMBL" id="ADL33731.1"/>
    </source>
</evidence>
<feature type="region of interest" description="Disordered" evidence="12">
    <location>
        <begin position="725"/>
        <end position="745"/>
    </location>
</feature>
<evidence type="ECO:0000256" key="3">
    <source>
        <dbReference type="ARBA" id="ARBA00022801"/>
    </source>
</evidence>
<dbReference type="InterPro" id="IPR013986">
    <property type="entry name" value="DExx_box_DNA_helicase_dom_sf"/>
</dbReference>
<organism evidence="15 16">
    <name type="scientific">Butyrivibrio proteoclasticus (strain ATCC 51982 / DSM 14932 / B316)</name>
    <name type="common">Clostridium proteoclasticum</name>
    <dbReference type="NCBI Taxonomy" id="515622"/>
    <lineage>
        <taxon>Bacteria</taxon>
        <taxon>Bacillati</taxon>
        <taxon>Bacillota</taxon>
        <taxon>Clostridia</taxon>
        <taxon>Lachnospirales</taxon>
        <taxon>Lachnospiraceae</taxon>
        <taxon>Butyrivibrio</taxon>
    </lineage>
</organism>
<evidence type="ECO:0000256" key="4">
    <source>
        <dbReference type="ARBA" id="ARBA00022806"/>
    </source>
</evidence>
<feature type="compositionally biased region" description="Low complexity" evidence="12">
    <location>
        <begin position="725"/>
        <end position="742"/>
    </location>
</feature>
<dbReference type="Pfam" id="PF00580">
    <property type="entry name" value="UvrD-helicase"/>
    <property type="match status" value="1"/>
</dbReference>
<dbReference type="SUPFAM" id="SSF52540">
    <property type="entry name" value="P-loop containing nucleoside triphosphate hydrolases"/>
    <property type="match status" value="1"/>
</dbReference>
<evidence type="ECO:0000256" key="12">
    <source>
        <dbReference type="SAM" id="MobiDB-lite"/>
    </source>
</evidence>
<evidence type="ECO:0000256" key="8">
    <source>
        <dbReference type="ARBA" id="ARBA00034617"/>
    </source>
</evidence>
<dbReference type="EMBL" id="CP001810">
    <property type="protein sequence ID" value="ADL33731.1"/>
    <property type="molecule type" value="Genomic_DNA"/>
</dbReference>
<comment type="catalytic activity">
    <reaction evidence="8">
        <text>Couples ATP hydrolysis with the unwinding of duplex DNA by translocating in the 3'-5' direction.</text>
        <dbReference type="EC" id="5.6.2.4"/>
    </reaction>
</comment>
<accession>E0S1Q6</accession>
<gene>
    <name evidence="15" type="primary">pcrA</name>
    <name evidence="15" type="ordered locus">bpr_I0989</name>
</gene>
<comment type="similarity">
    <text evidence="1">Belongs to the helicase family. UvrD subfamily.</text>
</comment>
<feature type="domain" description="UvrD-like helicase C-terminal" evidence="14">
    <location>
        <begin position="286"/>
        <end position="565"/>
    </location>
</feature>
<dbReference type="GO" id="GO:0005524">
    <property type="term" value="F:ATP binding"/>
    <property type="evidence" value="ECO:0007669"/>
    <property type="project" value="UniProtKB-UniRule"/>
</dbReference>
<dbReference type="InterPro" id="IPR014017">
    <property type="entry name" value="DNA_helicase_UvrD-like_C"/>
</dbReference>
<dbReference type="STRING" id="515622.bpr_I0989"/>
<dbReference type="PROSITE" id="PS51217">
    <property type="entry name" value="UVRD_HELICASE_CTER"/>
    <property type="match status" value="1"/>
</dbReference>
<dbReference type="GO" id="GO:0003677">
    <property type="term" value="F:DNA binding"/>
    <property type="evidence" value="ECO:0007669"/>
    <property type="project" value="UniProtKB-KW"/>
</dbReference>
<dbReference type="InterPro" id="IPR000212">
    <property type="entry name" value="DNA_helicase_UvrD/REP"/>
</dbReference>
<evidence type="ECO:0000256" key="10">
    <source>
        <dbReference type="ARBA" id="ARBA00048988"/>
    </source>
</evidence>
<dbReference type="FunFam" id="1.10.486.10:FF:000003">
    <property type="entry name" value="ATP-dependent DNA helicase"/>
    <property type="match status" value="1"/>
</dbReference>
<dbReference type="CDD" id="cd17932">
    <property type="entry name" value="DEXQc_UvrD"/>
    <property type="match status" value="1"/>
</dbReference>
<dbReference type="GO" id="GO:0005829">
    <property type="term" value="C:cytosol"/>
    <property type="evidence" value="ECO:0007669"/>
    <property type="project" value="TreeGrafter"/>
</dbReference>
<dbReference type="InterPro" id="IPR014016">
    <property type="entry name" value="UvrD-like_ATP-bd"/>
</dbReference>
<name>E0S1Q6_BUTPB</name>
<dbReference type="eggNOG" id="COG0210">
    <property type="taxonomic scope" value="Bacteria"/>
</dbReference>
<dbReference type="PANTHER" id="PTHR11070:SF2">
    <property type="entry name" value="ATP-DEPENDENT DNA HELICASE SRS2"/>
    <property type="match status" value="1"/>
</dbReference>
<evidence type="ECO:0000256" key="7">
    <source>
        <dbReference type="ARBA" id="ARBA00023235"/>
    </source>
</evidence>
<dbReference type="Gene3D" id="1.10.10.160">
    <property type="match status" value="1"/>
</dbReference>
<dbReference type="Pfam" id="PF13361">
    <property type="entry name" value="UvrD_C"/>
    <property type="match status" value="1"/>
</dbReference>
<feature type="domain" description="UvrD-like helicase ATP-binding" evidence="13">
    <location>
        <begin position="5"/>
        <end position="285"/>
    </location>
</feature>
<dbReference type="GO" id="GO:0033202">
    <property type="term" value="C:DNA helicase complex"/>
    <property type="evidence" value="ECO:0007669"/>
    <property type="project" value="TreeGrafter"/>
</dbReference>
<dbReference type="GO" id="GO:0016887">
    <property type="term" value="F:ATP hydrolysis activity"/>
    <property type="evidence" value="ECO:0007669"/>
    <property type="project" value="RHEA"/>
</dbReference>
<evidence type="ECO:0000256" key="9">
    <source>
        <dbReference type="ARBA" id="ARBA00034808"/>
    </source>
</evidence>
<dbReference type="GO" id="GO:0000725">
    <property type="term" value="P:recombinational repair"/>
    <property type="evidence" value="ECO:0007669"/>
    <property type="project" value="TreeGrafter"/>
</dbReference>
<evidence type="ECO:0000313" key="16">
    <source>
        <dbReference type="Proteomes" id="UP000001299"/>
    </source>
</evidence>
<dbReference type="AlphaFoldDB" id="E0S1Q6"/>
<keyword evidence="6" id="KW-0238">DNA-binding</keyword>
<dbReference type="CDD" id="cd18807">
    <property type="entry name" value="SF1_C_UvrD"/>
    <property type="match status" value="1"/>
</dbReference>
<dbReference type="Proteomes" id="UP000001299">
    <property type="component" value="Chromosome 1"/>
</dbReference>
<feature type="binding site" evidence="11">
    <location>
        <begin position="26"/>
        <end position="33"/>
    </location>
    <ligand>
        <name>ATP</name>
        <dbReference type="ChEBI" id="CHEBI:30616"/>
    </ligand>
</feature>
<comment type="catalytic activity">
    <reaction evidence="10">
        <text>ATP + H2O = ADP + phosphate + H(+)</text>
        <dbReference type="Rhea" id="RHEA:13065"/>
        <dbReference type="ChEBI" id="CHEBI:15377"/>
        <dbReference type="ChEBI" id="CHEBI:15378"/>
        <dbReference type="ChEBI" id="CHEBI:30616"/>
        <dbReference type="ChEBI" id="CHEBI:43474"/>
        <dbReference type="ChEBI" id="CHEBI:456216"/>
        <dbReference type="EC" id="5.6.2.4"/>
    </reaction>
</comment>
<dbReference type="Gene3D" id="3.40.50.300">
    <property type="entry name" value="P-loop containing nucleotide triphosphate hydrolases"/>
    <property type="match status" value="2"/>
</dbReference>
<keyword evidence="5 11" id="KW-0067">ATP-binding</keyword>
<keyword evidence="2 11" id="KW-0547">Nucleotide-binding</keyword>
<dbReference type="GO" id="GO:0043138">
    <property type="term" value="F:3'-5' DNA helicase activity"/>
    <property type="evidence" value="ECO:0007669"/>
    <property type="project" value="UniProtKB-EC"/>
</dbReference>
<sequence>MGIYDTLNSQQKKAVLQTDGPVLILAGAGSGKTRVLTHRVAYLIDECNVNPWNIMAITFTNKAAGEMRERVDKIVGFGAESIWVSTFHSSCVRILRRYADKLGFSNNFTIYDTDDSKTLMKDICKKYQLETTQLKLRQIMSSISKCKDNLVSPEEYALATQNDFIKAKISKAYLEYQAALKKNNAMDFDDLIMKTVELFKACPEVLDSYQERFRYIMVDEYQDTNNAQFELIRLLADKYHNLCVVGDDDQSIYRFRGANIRNILDFEKVYPDATVIKLEQNYRSTQQILDAANAVIHNNRGRKDKALWTDEKNGEFVKLKQFDTAYDEAEFIAGDIGKLKRNGKLSYDECAVLYRTNAQSRLIEERFVHEGIPYDIVGGVNFYSRREIKDLLAYLKTIDNGSDDIAVKRIINVPKRGIGATTIDYVQNYADERKISFYDALCEADQIMAVSRSAGKLKDFVTMIRAFRTKMKTYSLEDLLKDVIDTVGYMNYLRTLDEDDDSEDNDRAQNVDELISKIASYEENEEVEQPTLSGFLEEVALVADIDRIGEDNEKVLLMTLHSAKGLEFEHVYLAGMEEGVFPSYMTLQNEDSDPEGIEEERRLAYVGITRAKKHLTLCAARRRMVRGETMYNRLSRFVTEIPDNLLDKSGASSEKPAFLFDDGDSIDEYEGVEDSYSGGNSAYSSGYNKKYNTYSDDYDDNSISGGYSGIKPAYAKGIRQANARSAASSSGSSKSAGTPKSGLSATYKLKASPKTTVIKRAQPKDKPYISGAAATHTKGSLAGLSKGMPTQTTKPEYQTGDRVSHVKYGIGTVTSLEEGPRDYKVTVNFDDCGQKIMYAAFAKLKKV</sequence>
<dbReference type="EC" id="5.6.2.4" evidence="9"/>
<keyword evidence="7" id="KW-0413">Isomerase</keyword>
<evidence type="ECO:0000259" key="13">
    <source>
        <dbReference type="PROSITE" id="PS51198"/>
    </source>
</evidence>
<proteinExistence type="inferred from homology"/>